<organism evidence="6 7">
    <name type="scientific">Corynebacterium provencense</name>
    <dbReference type="NCBI Taxonomy" id="1737425"/>
    <lineage>
        <taxon>Bacteria</taxon>
        <taxon>Bacillati</taxon>
        <taxon>Actinomycetota</taxon>
        <taxon>Actinomycetes</taxon>
        <taxon>Mycobacteriales</taxon>
        <taxon>Corynebacteriaceae</taxon>
        <taxon>Corynebacterium</taxon>
    </lineage>
</organism>
<evidence type="ECO:0000256" key="2">
    <source>
        <dbReference type="ARBA" id="ARBA00006739"/>
    </source>
</evidence>
<dbReference type="InterPro" id="IPR001173">
    <property type="entry name" value="Glyco_trans_2-like"/>
</dbReference>
<evidence type="ECO:0000256" key="1">
    <source>
        <dbReference type="ARBA" id="ARBA00004776"/>
    </source>
</evidence>
<dbReference type="Gene3D" id="3.90.550.10">
    <property type="entry name" value="Spore Coat Polysaccharide Biosynthesis Protein SpsA, Chain A"/>
    <property type="match status" value="1"/>
</dbReference>
<dbReference type="GO" id="GO:0016757">
    <property type="term" value="F:glycosyltransferase activity"/>
    <property type="evidence" value="ECO:0007669"/>
    <property type="project" value="UniProtKB-KW"/>
</dbReference>
<dbReference type="SUPFAM" id="SSF53448">
    <property type="entry name" value="Nucleotide-diphospho-sugar transferases"/>
    <property type="match status" value="1"/>
</dbReference>
<reference evidence="7" key="1">
    <citation type="submission" date="2017-11" db="EMBL/GenBank/DDBJ databases">
        <title>Otitis media/interna in a cat caused by the recently described species Corynebacterium provencense.</title>
        <authorList>
            <person name="Kittl S."/>
            <person name="Brodard I."/>
            <person name="Rychener L."/>
            <person name="Jores J."/>
            <person name="Roosje P."/>
            <person name="Gobeli Brawand S."/>
        </authorList>
    </citation>
    <scope>NUCLEOTIDE SEQUENCE [LARGE SCALE GENOMIC DNA]</scope>
    <source>
        <strain evidence="7">17KM38</strain>
    </source>
</reference>
<gene>
    <name evidence="6" type="primary">glfT1_2</name>
    <name evidence="6" type="ORF">Csp1_27340</name>
</gene>
<name>A0A2Z3YZF3_9CORY</name>
<comment type="similarity">
    <text evidence="2">Belongs to the glycosyltransferase 2 family.</text>
</comment>
<keyword evidence="3 6" id="KW-0328">Glycosyltransferase</keyword>
<dbReference type="Proteomes" id="UP000247696">
    <property type="component" value="Chromosome"/>
</dbReference>
<feature type="domain" description="Glycosyltransferase 2-like" evidence="5">
    <location>
        <begin position="19"/>
        <end position="149"/>
    </location>
</feature>
<dbReference type="EC" id="2.4.1.287" evidence="6"/>
<sequence length="321" mass="34946">MTSPQQSQRSGSEIFVTSVVVSFNRLDRLRTTLTALRSQTRPPDRIIVVDNGSTDGSRNWLRTAASRHREISLLETRTNRGGAGGFALGIAAALDEGTDSLWLTDDDTVPHPDCLDLLLSALSEDPAVPFVAPTVVNRDGALHTRNRPFLDHRIPHALAAAQRGHLSVSAASFVGPLIRAEAALATHLPLDDFFLWHDDTEYTARLARTVPGRQLPSARITHLVGNAGPARFVPGRAVHNIRNLVWCLRESRRADGTSAISPRQWADLLRGILVDQWRHSPARSRPAVVRAAVGGAVAGLRVLPRHLTPAQLLGQGGFTRH</sequence>
<dbReference type="STRING" id="1737425.GCA_900049755_01754"/>
<comment type="pathway">
    <text evidence="1">Cell wall biogenesis; cell wall polysaccharide biosynthesis.</text>
</comment>
<dbReference type="AlphaFoldDB" id="A0A2Z3YZF3"/>
<evidence type="ECO:0000256" key="4">
    <source>
        <dbReference type="ARBA" id="ARBA00022679"/>
    </source>
</evidence>
<dbReference type="PANTHER" id="PTHR43179:SF12">
    <property type="entry name" value="GALACTOFURANOSYLTRANSFERASE GLFT2"/>
    <property type="match status" value="1"/>
</dbReference>
<evidence type="ECO:0000313" key="6">
    <source>
        <dbReference type="EMBL" id="AWT27477.1"/>
    </source>
</evidence>
<evidence type="ECO:0000256" key="3">
    <source>
        <dbReference type="ARBA" id="ARBA00022676"/>
    </source>
</evidence>
<evidence type="ECO:0000259" key="5">
    <source>
        <dbReference type="Pfam" id="PF00535"/>
    </source>
</evidence>
<dbReference type="EMBL" id="CP024988">
    <property type="protein sequence ID" value="AWT27477.1"/>
    <property type="molecule type" value="Genomic_DNA"/>
</dbReference>
<dbReference type="KEGG" id="cpre:Csp1_27340"/>
<dbReference type="Pfam" id="PF00535">
    <property type="entry name" value="Glycos_transf_2"/>
    <property type="match status" value="1"/>
</dbReference>
<dbReference type="InterPro" id="IPR029044">
    <property type="entry name" value="Nucleotide-diphossugar_trans"/>
</dbReference>
<dbReference type="PANTHER" id="PTHR43179">
    <property type="entry name" value="RHAMNOSYLTRANSFERASE WBBL"/>
    <property type="match status" value="1"/>
</dbReference>
<protein>
    <submittedName>
        <fullName evidence="6">Galactofuranosyltransferase GlfT1</fullName>
        <ecNumber evidence="6">2.4.1.287</ecNumber>
    </submittedName>
</protein>
<keyword evidence="4 6" id="KW-0808">Transferase</keyword>
<accession>A0A2Z3YZF3</accession>
<proteinExistence type="inferred from homology"/>
<evidence type="ECO:0000313" key="7">
    <source>
        <dbReference type="Proteomes" id="UP000247696"/>
    </source>
</evidence>
<keyword evidence="7" id="KW-1185">Reference proteome</keyword>